<sequence length="664" mass="73737">MSVVGFDLGNESCIVGVARQRGIDVVLNEESKRETPAIVCFGDKQRFIGTAGAANSTMNPKNSISQIKRLLGRKFADPELQDDIKAFPFRVSEGPDGFPLVHVRYLGEERSFTPTQLLAMVLSNLKAIAEGNLNSAVIDCCIGIPVYFTDLQRRAVIDAATIAGLRPLRLFHETTATALAYGIYKTDLPENDQLNVAFVDVGNASMQVSIVGYKKGQLKMLSHAYDRSLGGRDFDEALFKHFAAKFKEEYKIDVYQNARACIRLRVACEKLKKMLSANPEAPMNIECLMDEKDVRGFIKRDEFEQISAPVLERVKGPLEKALSEAGLTTESLHFVEVVGSGSRVPAVMKIITEFFGKEPRRTMNASECVARGCALQCAILSPTFKVREFQVNEGFPFSVALSWKPDAQNNESQQTVVFPKGNPMPSIKALTFYRSSTFAVDVLNVDTDDLQITHKISTYTIGPFQSSKGEMAKLQEVEDWLYEDGEDETKGVYVAKLEELKKLGGPIEMRYKEWTERGPALEQLVYCIRSFREAALSGDQKFDHIDESEKQKVVNECSDAETWLTEKKQQQDALPKHANPVLLVSDIKKKAEALDRFCKPIMTKPRPAPKPQTPPPAETPSPEAQTPEQQSNGADESAEPASDGAQDEHAVEQMDTDKDDPSQA</sequence>
<evidence type="ECO:0000313" key="5">
    <source>
        <dbReference type="Proteomes" id="UP000324705"/>
    </source>
</evidence>
<dbReference type="Gene3D" id="2.60.34.10">
    <property type="entry name" value="Substrate Binding Domain Of DNAk, Chain A, domain 1"/>
    <property type="match status" value="1"/>
</dbReference>
<dbReference type="PRINTS" id="PR00301">
    <property type="entry name" value="HEATSHOCK70"/>
</dbReference>
<dbReference type="Gene3D" id="3.90.640.10">
    <property type="entry name" value="Actin, Chain A, domain 4"/>
    <property type="match status" value="1"/>
</dbReference>
<dbReference type="Gene3D" id="1.20.1270.10">
    <property type="match status" value="1"/>
</dbReference>
<dbReference type="InterPro" id="IPR043129">
    <property type="entry name" value="ATPase_NBD"/>
</dbReference>
<dbReference type="AlphaFoldDB" id="A0A9R0QU17"/>
<gene>
    <name evidence="4" type="ORF">TRITD_1Bv1G063310</name>
</gene>
<evidence type="ECO:0000256" key="2">
    <source>
        <dbReference type="ARBA" id="ARBA00022840"/>
    </source>
</evidence>
<evidence type="ECO:0000256" key="1">
    <source>
        <dbReference type="ARBA" id="ARBA00022741"/>
    </source>
</evidence>
<dbReference type="EMBL" id="LT934112">
    <property type="protein sequence ID" value="VAH15206.1"/>
    <property type="molecule type" value="Genomic_DNA"/>
</dbReference>
<accession>A0A9R0QU17</accession>
<evidence type="ECO:0008006" key="6">
    <source>
        <dbReference type="Google" id="ProtNLM"/>
    </source>
</evidence>
<dbReference type="Proteomes" id="UP000324705">
    <property type="component" value="Chromosome 1B"/>
</dbReference>
<dbReference type="FunFam" id="1.20.1270.10:FF:000043">
    <property type="entry name" value="Heat shock 70 kDa protein 15-like"/>
    <property type="match status" value="1"/>
</dbReference>
<dbReference type="FunFam" id="3.30.420.40:FF:000171">
    <property type="entry name" value="Heat shock 70 kDa protein 4"/>
    <property type="match status" value="2"/>
</dbReference>
<evidence type="ECO:0000256" key="3">
    <source>
        <dbReference type="SAM" id="MobiDB-lite"/>
    </source>
</evidence>
<dbReference type="FunFam" id="3.90.640.10:FF:000004">
    <property type="entry name" value="Heat shock 70 kDa protein 4"/>
    <property type="match status" value="1"/>
</dbReference>
<dbReference type="GO" id="GO:0005524">
    <property type="term" value="F:ATP binding"/>
    <property type="evidence" value="ECO:0007669"/>
    <property type="project" value="UniProtKB-KW"/>
</dbReference>
<dbReference type="PANTHER" id="PTHR45639">
    <property type="entry name" value="HSC70CB, ISOFORM G-RELATED"/>
    <property type="match status" value="1"/>
</dbReference>
<dbReference type="CDD" id="cd24095">
    <property type="entry name" value="ASKHA_NBD_HSP70_AtHsp70-14-like"/>
    <property type="match status" value="1"/>
</dbReference>
<keyword evidence="1" id="KW-0547">Nucleotide-binding</keyword>
<keyword evidence="5" id="KW-1185">Reference proteome</keyword>
<dbReference type="Pfam" id="PF00012">
    <property type="entry name" value="HSP70"/>
    <property type="match status" value="1"/>
</dbReference>
<evidence type="ECO:0000313" key="4">
    <source>
        <dbReference type="EMBL" id="VAH15206.1"/>
    </source>
</evidence>
<feature type="compositionally biased region" description="Low complexity" evidence="3">
    <location>
        <begin position="620"/>
        <end position="629"/>
    </location>
</feature>
<feature type="compositionally biased region" description="Pro residues" evidence="3">
    <location>
        <begin position="606"/>
        <end position="619"/>
    </location>
</feature>
<protein>
    <recommendedName>
        <fullName evidence="6">Heat shock 70 kDa protein 14</fullName>
    </recommendedName>
</protein>
<dbReference type="GO" id="GO:0140662">
    <property type="term" value="F:ATP-dependent protein folding chaperone"/>
    <property type="evidence" value="ECO:0007669"/>
    <property type="project" value="InterPro"/>
</dbReference>
<dbReference type="SUPFAM" id="SSF100934">
    <property type="entry name" value="Heat shock protein 70kD (HSP70), C-terminal subdomain"/>
    <property type="match status" value="2"/>
</dbReference>
<proteinExistence type="predicted"/>
<feature type="compositionally biased region" description="Basic and acidic residues" evidence="3">
    <location>
        <begin position="646"/>
        <end position="664"/>
    </location>
</feature>
<dbReference type="Gramene" id="TRITD1Bv1G063310.18">
    <property type="protein sequence ID" value="TRITD1Bv1G063310.18"/>
    <property type="gene ID" value="TRITD1Bv1G063310"/>
</dbReference>
<dbReference type="InterPro" id="IPR013126">
    <property type="entry name" value="Hsp_70_fam"/>
</dbReference>
<dbReference type="GO" id="GO:0005634">
    <property type="term" value="C:nucleus"/>
    <property type="evidence" value="ECO:0007669"/>
    <property type="project" value="TreeGrafter"/>
</dbReference>
<dbReference type="InterPro" id="IPR029047">
    <property type="entry name" value="HSP70_peptide-bd_sf"/>
</dbReference>
<feature type="region of interest" description="Disordered" evidence="3">
    <location>
        <begin position="598"/>
        <end position="664"/>
    </location>
</feature>
<keyword evidence="2" id="KW-0067">ATP-binding</keyword>
<dbReference type="Gene3D" id="3.30.30.30">
    <property type="match status" value="1"/>
</dbReference>
<dbReference type="PANTHER" id="PTHR45639:SF4">
    <property type="entry name" value="HSC70CB, ISOFORM G"/>
    <property type="match status" value="1"/>
</dbReference>
<reference evidence="4 5" key="1">
    <citation type="submission" date="2017-09" db="EMBL/GenBank/DDBJ databases">
        <authorList>
            <consortium name="International Durum Wheat Genome Sequencing Consortium (IDWGSC)"/>
            <person name="Milanesi L."/>
        </authorList>
    </citation>
    <scope>NUCLEOTIDE SEQUENCE [LARGE SCALE GENOMIC DNA]</scope>
    <source>
        <strain evidence="5">cv. Svevo</strain>
    </source>
</reference>
<dbReference type="InterPro" id="IPR029048">
    <property type="entry name" value="HSP70_C_sf"/>
</dbReference>
<organism evidence="4 5">
    <name type="scientific">Triticum turgidum subsp. durum</name>
    <name type="common">Durum wheat</name>
    <name type="synonym">Triticum durum</name>
    <dbReference type="NCBI Taxonomy" id="4567"/>
    <lineage>
        <taxon>Eukaryota</taxon>
        <taxon>Viridiplantae</taxon>
        <taxon>Streptophyta</taxon>
        <taxon>Embryophyta</taxon>
        <taxon>Tracheophyta</taxon>
        <taxon>Spermatophyta</taxon>
        <taxon>Magnoliopsida</taxon>
        <taxon>Liliopsida</taxon>
        <taxon>Poales</taxon>
        <taxon>Poaceae</taxon>
        <taxon>BOP clade</taxon>
        <taxon>Pooideae</taxon>
        <taxon>Triticodae</taxon>
        <taxon>Triticeae</taxon>
        <taxon>Triticinae</taxon>
        <taxon>Triticum</taxon>
    </lineage>
</organism>
<dbReference type="Gene3D" id="3.30.420.40">
    <property type="match status" value="2"/>
</dbReference>
<dbReference type="GO" id="GO:0005829">
    <property type="term" value="C:cytosol"/>
    <property type="evidence" value="ECO:0007669"/>
    <property type="project" value="TreeGrafter"/>
</dbReference>
<dbReference type="SUPFAM" id="SSF53067">
    <property type="entry name" value="Actin-like ATPase domain"/>
    <property type="match status" value="2"/>
</dbReference>
<name>A0A9R0QU17_TRITD</name>
<dbReference type="FunFam" id="3.30.30.30:FF:000002">
    <property type="entry name" value="Heat shock 70 kDa protein 4"/>
    <property type="match status" value="1"/>
</dbReference>